<dbReference type="AlphaFoldDB" id="A0A210QQA6"/>
<name>A0A210QQA6_MIZYE</name>
<accession>A0A210QQA6</accession>
<dbReference type="OrthoDB" id="10656889at2759"/>
<feature type="coiled-coil region" evidence="1">
    <location>
        <begin position="67"/>
        <end position="101"/>
    </location>
</feature>
<evidence type="ECO:0000313" key="3">
    <source>
        <dbReference type="Proteomes" id="UP000242188"/>
    </source>
</evidence>
<keyword evidence="3" id="KW-1185">Reference proteome</keyword>
<comment type="caution">
    <text evidence="2">The sequence shown here is derived from an EMBL/GenBank/DDBJ whole genome shotgun (WGS) entry which is preliminary data.</text>
</comment>
<sequence length="239" mass="27805">MDKRYKKSVLDLDIVLNDLDEKLQVASDDIHLTTMKKKECQLLSHIRKRITSTIEAVEETRQKRTYILRAKRSINESRTELSELQQKNIRLSEKLGNEKNEKKYRKKLLNDWITSFETLMVASRYGFIWLPSQDRVNPGIQHGKSGTDMFTQLIAGTDMFTQLIAGTDMFTQPIAETDMFTQLIAGTDMFTQLIAGTDMFTQLIAGTRRRFLTKVFRQKQLTFFCLKTNYGIQLAIYPR</sequence>
<dbReference type="EMBL" id="NEDP02002419">
    <property type="protein sequence ID" value="OWF50899.1"/>
    <property type="molecule type" value="Genomic_DNA"/>
</dbReference>
<gene>
    <name evidence="2" type="ORF">KP79_PYT00802</name>
</gene>
<evidence type="ECO:0000256" key="1">
    <source>
        <dbReference type="SAM" id="Coils"/>
    </source>
</evidence>
<proteinExistence type="predicted"/>
<keyword evidence="1" id="KW-0175">Coiled coil</keyword>
<reference evidence="2 3" key="1">
    <citation type="journal article" date="2017" name="Nat. Ecol. Evol.">
        <title>Scallop genome provides insights into evolution of bilaterian karyotype and development.</title>
        <authorList>
            <person name="Wang S."/>
            <person name="Zhang J."/>
            <person name="Jiao W."/>
            <person name="Li J."/>
            <person name="Xun X."/>
            <person name="Sun Y."/>
            <person name="Guo X."/>
            <person name="Huan P."/>
            <person name="Dong B."/>
            <person name="Zhang L."/>
            <person name="Hu X."/>
            <person name="Sun X."/>
            <person name="Wang J."/>
            <person name="Zhao C."/>
            <person name="Wang Y."/>
            <person name="Wang D."/>
            <person name="Huang X."/>
            <person name="Wang R."/>
            <person name="Lv J."/>
            <person name="Li Y."/>
            <person name="Zhang Z."/>
            <person name="Liu B."/>
            <person name="Lu W."/>
            <person name="Hui Y."/>
            <person name="Liang J."/>
            <person name="Zhou Z."/>
            <person name="Hou R."/>
            <person name="Li X."/>
            <person name="Liu Y."/>
            <person name="Li H."/>
            <person name="Ning X."/>
            <person name="Lin Y."/>
            <person name="Zhao L."/>
            <person name="Xing Q."/>
            <person name="Dou J."/>
            <person name="Li Y."/>
            <person name="Mao J."/>
            <person name="Guo H."/>
            <person name="Dou H."/>
            <person name="Li T."/>
            <person name="Mu C."/>
            <person name="Jiang W."/>
            <person name="Fu Q."/>
            <person name="Fu X."/>
            <person name="Miao Y."/>
            <person name="Liu J."/>
            <person name="Yu Q."/>
            <person name="Li R."/>
            <person name="Liao H."/>
            <person name="Li X."/>
            <person name="Kong Y."/>
            <person name="Jiang Z."/>
            <person name="Chourrout D."/>
            <person name="Li R."/>
            <person name="Bao Z."/>
        </authorList>
    </citation>
    <scope>NUCLEOTIDE SEQUENCE [LARGE SCALE GENOMIC DNA]</scope>
    <source>
        <strain evidence="2 3">PY_sf001</strain>
    </source>
</reference>
<dbReference type="Proteomes" id="UP000242188">
    <property type="component" value="Unassembled WGS sequence"/>
</dbReference>
<protein>
    <submittedName>
        <fullName evidence="2">Uncharacterized protein</fullName>
    </submittedName>
</protein>
<evidence type="ECO:0000313" key="2">
    <source>
        <dbReference type="EMBL" id="OWF50899.1"/>
    </source>
</evidence>
<organism evidence="2 3">
    <name type="scientific">Mizuhopecten yessoensis</name>
    <name type="common">Japanese scallop</name>
    <name type="synonym">Patinopecten yessoensis</name>
    <dbReference type="NCBI Taxonomy" id="6573"/>
    <lineage>
        <taxon>Eukaryota</taxon>
        <taxon>Metazoa</taxon>
        <taxon>Spiralia</taxon>
        <taxon>Lophotrochozoa</taxon>
        <taxon>Mollusca</taxon>
        <taxon>Bivalvia</taxon>
        <taxon>Autobranchia</taxon>
        <taxon>Pteriomorphia</taxon>
        <taxon>Pectinida</taxon>
        <taxon>Pectinoidea</taxon>
        <taxon>Pectinidae</taxon>
        <taxon>Mizuhopecten</taxon>
    </lineage>
</organism>